<organism evidence="2 3">
    <name type="scientific">Panaeolus cyanescens</name>
    <dbReference type="NCBI Taxonomy" id="181874"/>
    <lineage>
        <taxon>Eukaryota</taxon>
        <taxon>Fungi</taxon>
        <taxon>Dikarya</taxon>
        <taxon>Basidiomycota</taxon>
        <taxon>Agaricomycotina</taxon>
        <taxon>Agaricomycetes</taxon>
        <taxon>Agaricomycetidae</taxon>
        <taxon>Agaricales</taxon>
        <taxon>Agaricineae</taxon>
        <taxon>Galeropsidaceae</taxon>
        <taxon>Panaeolus</taxon>
    </lineage>
</organism>
<feature type="compositionally biased region" description="Polar residues" evidence="1">
    <location>
        <begin position="1"/>
        <end position="21"/>
    </location>
</feature>
<dbReference type="EMBL" id="NHTK01005774">
    <property type="protein sequence ID" value="PPQ74131.1"/>
    <property type="molecule type" value="Genomic_DNA"/>
</dbReference>
<proteinExistence type="predicted"/>
<evidence type="ECO:0000313" key="3">
    <source>
        <dbReference type="Proteomes" id="UP000284842"/>
    </source>
</evidence>
<dbReference type="InParanoid" id="A0A409W6I1"/>
<dbReference type="AlphaFoldDB" id="A0A409W6I1"/>
<comment type="caution">
    <text evidence="2">The sequence shown here is derived from an EMBL/GenBank/DDBJ whole genome shotgun (WGS) entry which is preliminary data.</text>
</comment>
<dbReference type="Proteomes" id="UP000284842">
    <property type="component" value="Unassembled WGS sequence"/>
</dbReference>
<evidence type="ECO:0000313" key="2">
    <source>
        <dbReference type="EMBL" id="PPQ74131.1"/>
    </source>
</evidence>
<name>A0A409W6I1_9AGAR</name>
<evidence type="ECO:0000256" key="1">
    <source>
        <dbReference type="SAM" id="MobiDB-lite"/>
    </source>
</evidence>
<feature type="region of interest" description="Disordered" evidence="1">
    <location>
        <begin position="1"/>
        <end position="84"/>
    </location>
</feature>
<protein>
    <submittedName>
        <fullName evidence="2">Uncharacterized protein</fullName>
    </submittedName>
</protein>
<sequence length="84" mass="8879">MSQHQGNPYWNANGQPMQQGYQEGHAVPPQYGPPSTVVQPQAGGPGPANATEQQYAPPPGPPPQAHLKGDDHGQNFVGGFNPRN</sequence>
<reference evidence="2 3" key="1">
    <citation type="journal article" date="2018" name="Evol. Lett.">
        <title>Horizontal gene cluster transfer increased hallucinogenic mushroom diversity.</title>
        <authorList>
            <person name="Reynolds H.T."/>
            <person name="Vijayakumar V."/>
            <person name="Gluck-Thaler E."/>
            <person name="Korotkin H.B."/>
            <person name="Matheny P.B."/>
            <person name="Slot J.C."/>
        </authorList>
    </citation>
    <scope>NUCLEOTIDE SEQUENCE [LARGE SCALE GENOMIC DNA]</scope>
    <source>
        <strain evidence="2 3">2629</strain>
    </source>
</reference>
<dbReference type="OrthoDB" id="10608969at2759"/>
<keyword evidence="3" id="KW-1185">Reference proteome</keyword>
<accession>A0A409W6I1</accession>
<gene>
    <name evidence="2" type="ORF">CVT24_012842</name>
</gene>